<name>A0A367FS15_9ACTN</name>
<dbReference type="Gene3D" id="3.40.640.10">
    <property type="entry name" value="Type I PLP-dependent aspartate aminotransferase-like (Major domain)"/>
    <property type="match status" value="1"/>
</dbReference>
<evidence type="ECO:0000259" key="2">
    <source>
        <dbReference type="Pfam" id="PF00266"/>
    </source>
</evidence>
<dbReference type="PANTHER" id="PTHR43092">
    <property type="entry name" value="L-CYSTEINE DESULFHYDRASE"/>
    <property type="match status" value="1"/>
</dbReference>
<dbReference type="OrthoDB" id="250246at2"/>
<dbReference type="InterPro" id="IPR015421">
    <property type="entry name" value="PyrdxlP-dep_Trfase_major"/>
</dbReference>
<feature type="domain" description="Aminotransferase class V" evidence="2">
    <location>
        <begin position="106"/>
        <end position="430"/>
    </location>
</feature>
<reference evidence="3 4" key="1">
    <citation type="submission" date="2018-06" db="EMBL/GenBank/DDBJ databases">
        <title>Sphaerisporangium craniellae sp. nov., isolated from a marine sponge in the South China Sea.</title>
        <authorList>
            <person name="Li L."/>
        </authorList>
    </citation>
    <scope>NUCLEOTIDE SEQUENCE [LARGE SCALE GENOMIC DNA]</scope>
    <source>
        <strain evidence="3 4">CCTCC AA 208026</strain>
    </source>
</reference>
<dbReference type="InterPro" id="IPR015424">
    <property type="entry name" value="PyrdxlP-dep_Trfase"/>
</dbReference>
<keyword evidence="4" id="KW-1185">Reference proteome</keyword>
<dbReference type="GO" id="GO:0008483">
    <property type="term" value="F:transaminase activity"/>
    <property type="evidence" value="ECO:0007669"/>
    <property type="project" value="UniProtKB-KW"/>
</dbReference>
<dbReference type="SUPFAM" id="SSF53383">
    <property type="entry name" value="PLP-dependent transferases"/>
    <property type="match status" value="1"/>
</dbReference>
<comment type="caution">
    <text evidence="3">The sequence shown here is derived from an EMBL/GenBank/DDBJ whole genome shotgun (WGS) entry which is preliminary data.</text>
</comment>
<keyword evidence="3" id="KW-0032">Aminotransferase</keyword>
<protein>
    <submittedName>
        <fullName evidence="3">Aminotransferase class V-fold PLP-dependent enzyme</fullName>
    </submittedName>
</protein>
<evidence type="ECO:0000256" key="1">
    <source>
        <dbReference type="ARBA" id="ARBA00022898"/>
    </source>
</evidence>
<organism evidence="3 4">
    <name type="scientific">Sphaerisporangium album</name>
    <dbReference type="NCBI Taxonomy" id="509200"/>
    <lineage>
        <taxon>Bacteria</taxon>
        <taxon>Bacillati</taxon>
        <taxon>Actinomycetota</taxon>
        <taxon>Actinomycetes</taxon>
        <taxon>Streptosporangiales</taxon>
        <taxon>Streptosporangiaceae</taxon>
        <taxon>Sphaerisporangium</taxon>
    </lineage>
</organism>
<dbReference type="Pfam" id="PF00266">
    <property type="entry name" value="Aminotran_5"/>
    <property type="match status" value="1"/>
</dbReference>
<keyword evidence="3" id="KW-0808">Transferase</keyword>
<dbReference type="AlphaFoldDB" id="A0A367FS15"/>
<dbReference type="Gene3D" id="3.90.1150.10">
    <property type="entry name" value="Aspartate Aminotransferase, domain 1"/>
    <property type="match status" value="1"/>
</dbReference>
<dbReference type="InterPro" id="IPR000192">
    <property type="entry name" value="Aminotrans_V_dom"/>
</dbReference>
<dbReference type="Proteomes" id="UP000253094">
    <property type="component" value="Unassembled WGS sequence"/>
</dbReference>
<dbReference type="PANTHER" id="PTHR43092:SF6">
    <property type="entry name" value="BLR1280 PROTEIN"/>
    <property type="match status" value="1"/>
</dbReference>
<evidence type="ECO:0000313" key="4">
    <source>
        <dbReference type="Proteomes" id="UP000253094"/>
    </source>
</evidence>
<dbReference type="InterPro" id="IPR015422">
    <property type="entry name" value="PyrdxlP-dep_Trfase_small"/>
</dbReference>
<dbReference type="EMBL" id="QOIL01000001">
    <property type="protein sequence ID" value="RCG33216.1"/>
    <property type="molecule type" value="Genomic_DNA"/>
</dbReference>
<keyword evidence="1" id="KW-0663">Pyridoxal phosphate</keyword>
<accession>A0A367FS15</accession>
<evidence type="ECO:0000313" key="3">
    <source>
        <dbReference type="EMBL" id="RCG33216.1"/>
    </source>
</evidence>
<proteinExistence type="predicted"/>
<gene>
    <name evidence="3" type="ORF">DQ384_01930</name>
</gene>
<sequence>MVLSRREMIARLGALASGPPMSAMTVREGPPAGRPAVPEAPVVPAGVAPGRLAEDERFWAGVAARFRVSAEFVNLENGYYGIMPEPVRRAYHRNVDLLNENSSRLLRTTYKARADGIRRRVAEVVGASADEIALTRGGTEALQTLIGGYNRLRPGDAVMYADLDYHSAQYAMNWLSDRRGVRVERVVIPEPATRQAVLDTYERALDEHPKVRLLLLSHMNNRTGLVVPVREIVAMARHRGVDVIVDAAHSWGQLHFTVDDLDADFAVFSLHKWMGAPLGSGFAYIRKHRLADVDAAFADETYPAGDIRSRVHSGTMDVAPILTVGAALDFHGALGAAAKQARLRYLRDRWVRQVRDIKGMQILTPDEPGMYGAITSFRLAGRTSAADNLAIADHLMDKHRIFTVQRGGVTAGGCVRVTPALFTTADHVDRLAAALHDLPPALRRRA</sequence>